<feature type="domain" description="Rubisco LSMT substrate-binding" evidence="2">
    <location>
        <begin position="93"/>
        <end position="145"/>
    </location>
</feature>
<dbReference type="Gene3D" id="3.90.1420.10">
    <property type="entry name" value="Rubisco LSMT, substrate-binding domain"/>
    <property type="match status" value="1"/>
</dbReference>
<dbReference type="AlphaFoldDB" id="A0A9Q1Q965"/>
<dbReference type="OrthoDB" id="341421at2759"/>
<comment type="caution">
    <text evidence="3">The sequence shown here is derived from an EMBL/GenBank/DDBJ whole genome shotgun (WGS) entry which is preliminary data.</text>
</comment>
<evidence type="ECO:0000256" key="1">
    <source>
        <dbReference type="SAM" id="SignalP"/>
    </source>
</evidence>
<dbReference type="Pfam" id="PF09273">
    <property type="entry name" value="Rubis-subs-bind"/>
    <property type="match status" value="1"/>
</dbReference>
<evidence type="ECO:0000313" key="4">
    <source>
        <dbReference type="Proteomes" id="UP001153076"/>
    </source>
</evidence>
<accession>A0A9Q1Q965</accession>
<dbReference type="FunFam" id="3.90.1420.10:FF:000011">
    <property type="entry name" value="Plastid transcriptionally active 14"/>
    <property type="match status" value="1"/>
</dbReference>
<dbReference type="InterPro" id="IPR036464">
    <property type="entry name" value="Rubisco_LSMT_subst-bd_sf"/>
</dbReference>
<reference evidence="3" key="1">
    <citation type="submission" date="2022-04" db="EMBL/GenBank/DDBJ databases">
        <title>Carnegiea gigantea Genome sequencing and assembly v2.</title>
        <authorList>
            <person name="Copetti D."/>
            <person name="Sanderson M.J."/>
            <person name="Burquez A."/>
            <person name="Wojciechowski M.F."/>
        </authorList>
    </citation>
    <scope>NUCLEOTIDE SEQUENCE</scope>
    <source>
        <strain evidence="3">SGP5-SGP5p</strain>
        <tissue evidence="3">Aerial part</tissue>
    </source>
</reference>
<feature type="chain" id="PRO_5040488758" description="Rubisco LSMT substrate-binding domain-containing protein" evidence="1">
    <location>
        <begin position="23"/>
        <end position="164"/>
    </location>
</feature>
<keyword evidence="4" id="KW-1185">Reference proteome</keyword>
<dbReference type="Proteomes" id="UP001153076">
    <property type="component" value="Unassembled WGS sequence"/>
</dbReference>
<proteinExistence type="predicted"/>
<sequence length="164" mass="18579">MIFPSYLFSCMIITFLMFTLFSQNPWDVISFSGESRIHLDTFLSVFNISGFPGEYYHNSQLATGGDDFVDGAVIAAARTLPTWSDGDVPSIPSVERNAAKELQRQCEEILAKYPTTSEQDQQILESTPDAPRTLAAAIRYRLHRKLFIEKVIETLGIYEEKILF</sequence>
<feature type="signal peptide" evidence="1">
    <location>
        <begin position="1"/>
        <end position="22"/>
    </location>
</feature>
<evidence type="ECO:0000313" key="3">
    <source>
        <dbReference type="EMBL" id="KAJ8433618.1"/>
    </source>
</evidence>
<organism evidence="3 4">
    <name type="scientific">Carnegiea gigantea</name>
    <dbReference type="NCBI Taxonomy" id="171969"/>
    <lineage>
        <taxon>Eukaryota</taxon>
        <taxon>Viridiplantae</taxon>
        <taxon>Streptophyta</taxon>
        <taxon>Embryophyta</taxon>
        <taxon>Tracheophyta</taxon>
        <taxon>Spermatophyta</taxon>
        <taxon>Magnoliopsida</taxon>
        <taxon>eudicotyledons</taxon>
        <taxon>Gunneridae</taxon>
        <taxon>Pentapetalae</taxon>
        <taxon>Caryophyllales</taxon>
        <taxon>Cactineae</taxon>
        <taxon>Cactaceae</taxon>
        <taxon>Cactoideae</taxon>
        <taxon>Echinocereeae</taxon>
        <taxon>Carnegiea</taxon>
    </lineage>
</organism>
<gene>
    <name evidence="3" type="ORF">Cgig2_023557</name>
</gene>
<dbReference type="EMBL" id="JAKOGI010000527">
    <property type="protein sequence ID" value="KAJ8433618.1"/>
    <property type="molecule type" value="Genomic_DNA"/>
</dbReference>
<evidence type="ECO:0000259" key="2">
    <source>
        <dbReference type="Pfam" id="PF09273"/>
    </source>
</evidence>
<name>A0A9Q1Q965_9CARY</name>
<protein>
    <recommendedName>
        <fullName evidence="2">Rubisco LSMT substrate-binding domain-containing protein</fullName>
    </recommendedName>
</protein>
<keyword evidence="1" id="KW-0732">Signal</keyword>
<dbReference type="SUPFAM" id="SSF81822">
    <property type="entry name" value="RuBisCo LSMT C-terminal, substrate-binding domain"/>
    <property type="match status" value="1"/>
</dbReference>
<dbReference type="InterPro" id="IPR015353">
    <property type="entry name" value="Rubisco_LSMT_subst-bd"/>
</dbReference>